<evidence type="ECO:0000256" key="8">
    <source>
        <dbReference type="ARBA" id="ARBA00022840"/>
    </source>
</evidence>
<dbReference type="EMBL" id="CP046457">
    <property type="protein sequence ID" value="QGT99137.1"/>
    <property type="molecule type" value="Genomic_DNA"/>
</dbReference>
<evidence type="ECO:0000256" key="3">
    <source>
        <dbReference type="ARBA" id="ARBA00012211"/>
    </source>
</evidence>
<evidence type="ECO:0000256" key="2">
    <source>
        <dbReference type="ARBA" id="ARBA00004752"/>
    </source>
</evidence>
<dbReference type="InterPro" id="IPR013221">
    <property type="entry name" value="Mur_ligase_cen"/>
</dbReference>
<keyword evidence="6 14" id="KW-0132">Cell division</keyword>
<feature type="domain" description="Mur ligase C-terminal" evidence="16">
    <location>
        <begin position="313"/>
        <end position="442"/>
    </location>
</feature>
<dbReference type="Proteomes" id="UP000426444">
    <property type="component" value="Chromosome"/>
</dbReference>
<evidence type="ECO:0000256" key="7">
    <source>
        <dbReference type="ARBA" id="ARBA00022741"/>
    </source>
</evidence>
<dbReference type="SUPFAM" id="SSF53244">
    <property type="entry name" value="MurD-like peptide ligases, peptide-binding domain"/>
    <property type="match status" value="1"/>
</dbReference>
<keyword evidence="11 14" id="KW-0131">Cell cycle</keyword>
<name>A0A6I6D9K8_9FIRM</name>
<dbReference type="GO" id="GO:0051301">
    <property type="term" value="P:cell division"/>
    <property type="evidence" value="ECO:0007669"/>
    <property type="project" value="UniProtKB-KW"/>
</dbReference>
<dbReference type="SUPFAM" id="SSF53623">
    <property type="entry name" value="MurD-like peptide ligases, catalytic domain"/>
    <property type="match status" value="1"/>
</dbReference>
<dbReference type="GO" id="GO:0005524">
    <property type="term" value="F:ATP binding"/>
    <property type="evidence" value="ECO:0007669"/>
    <property type="project" value="UniProtKB-UniRule"/>
</dbReference>
<evidence type="ECO:0000256" key="14">
    <source>
        <dbReference type="HAMAP-Rule" id="MF_00046"/>
    </source>
</evidence>
<evidence type="ECO:0000259" key="15">
    <source>
        <dbReference type="Pfam" id="PF01225"/>
    </source>
</evidence>
<evidence type="ECO:0000259" key="17">
    <source>
        <dbReference type="Pfam" id="PF08245"/>
    </source>
</evidence>
<comment type="catalytic activity">
    <reaction evidence="13 14">
        <text>UDP-N-acetyl-alpha-D-muramate + L-alanine + ATP = UDP-N-acetyl-alpha-D-muramoyl-L-alanine + ADP + phosphate + H(+)</text>
        <dbReference type="Rhea" id="RHEA:23372"/>
        <dbReference type="ChEBI" id="CHEBI:15378"/>
        <dbReference type="ChEBI" id="CHEBI:30616"/>
        <dbReference type="ChEBI" id="CHEBI:43474"/>
        <dbReference type="ChEBI" id="CHEBI:57972"/>
        <dbReference type="ChEBI" id="CHEBI:70757"/>
        <dbReference type="ChEBI" id="CHEBI:83898"/>
        <dbReference type="ChEBI" id="CHEBI:456216"/>
        <dbReference type="EC" id="6.3.2.8"/>
    </reaction>
</comment>
<keyword evidence="12 14" id="KW-0961">Cell wall biogenesis/degradation</keyword>
<organism evidence="18 19">
    <name type="scientific">Candidatus Syntrophocurvum alkaliphilum</name>
    <dbReference type="NCBI Taxonomy" id="2293317"/>
    <lineage>
        <taxon>Bacteria</taxon>
        <taxon>Bacillati</taxon>
        <taxon>Bacillota</taxon>
        <taxon>Clostridia</taxon>
        <taxon>Eubacteriales</taxon>
        <taxon>Syntrophomonadaceae</taxon>
        <taxon>Candidatus Syntrophocurvum</taxon>
    </lineage>
</organism>
<dbReference type="HAMAP" id="MF_00046">
    <property type="entry name" value="MurC"/>
    <property type="match status" value="1"/>
</dbReference>
<dbReference type="KEGG" id="salq:SYNTR_0544"/>
<comment type="similarity">
    <text evidence="14">Belongs to the MurCDEF family.</text>
</comment>
<evidence type="ECO:0000256" key="1">
    <source>
        <dbReference type="ARBA" id="ARBA00004496"/>
    </source>
</evidence>
<dbReference type="AlphaFoldDB" id="A0A6I6D9K8"/>
<dbReference type="InterPro" id="IPR005758">
    <property type="entry name" value="UDP-N-AcMur_Ala_ligase_MurC"/>
</dbReference>
<evidence type="ECO:0000256" key="10">
    <source>
        <dbReference type="ARBA" id="ARBA00022984"/>
    </source>
</evidence>
<keyword evidence="19" id="KW-1185">Reference proteome</keyword>
<reference evidence="19" key="1">
    <citation type="journal article" date="2019" name="Microbiology">
        <title>Complete Genome Sequence of an Uncultured Bacterium of the Candidate Phylum Bipolaricaulota.</title>
        <authorList>
            <person name="Kadnikov V.V."/>
            <person name="Mardanov A.V."/>
            <person name="Beletsky A.V."/>
            <person name="Frank Y.A."/>
            <person name="Karnachuk O.V."/>
            <person name="Ravin N.V."/>
        </authorList>
    </citation>
    <scope>NUCLEOTIDE SEQUENCE [LARGE SCALE GENOMIC DNA]</scope>
</reference>
<dbReference type="Pfam" id="PF01225">
    <property type="entry name" value="Mur_ligase"/>
    <property type="match status" value="1"/>
</dbReference>
<evidence type="ECO:0000256" key="9">
    <source>
        <dbReference type="ARBA" id="ARBA00022960"/>
    </source>
</evidence>
<dbReference type="GO" id="GO:0008763">
    <property type="term" value="F:UDP-N-acetylmuramate-L-alanine ligase activity"/>
    <property type="evidence" value="ECO:0007669"/>
    <property type="project" value="UniProtKB-UniRule"/>
</dbReference>
<dbReference type="UniPathway" id="UPA00219"/>
<dbReference type="InterPro" id="IPR036565">
    <property type="entry name" value="Mur-like_cat_sf"/>
</dbReference>
<comment type="function">
    <text evidence="14">Cell wall formation.</text>
</comment>
<evidence type="ECO:0000313" key="18">
    <source>
        <dbReference type="EMBL" id="QGT99137.1"/>
    </source>
</evidence>
<keyword evidence="7 14" id="KW-0547">Nucleotide-binding</keyword>
<sequence length="463" mass="51095">MTTKTWQLIHMVGIAGAGMCGIAKVLSEQGIKVSGSDLQCNDTTEKLKELGIKTYKGHDSSNVKQEVDMLVISTAIPHDNPEVKKAVDRNIPVLKRGEMLANIVNQYKGIAVAGAHGKTTTTSMMSMVCSEAKIDPSFIIGGEIQGSNVNARLGEGDYFIVEADESDASFLDLNPHIAIVTNIEDDHLDYYKSFDKLLDAFKQFLDRVNPNGFALLFGDDPHLNYLKDKITPQTIIYGENEDYDYYLKNWRIVGPGSKFEVFNKKTYLGTLQLSIPGKHNALNALAVTAVANELGISFEHIQSALIKFKGAKRRFEIIGVAQNITIVDDYAHHPTEIAVTIKAAKEFHNGRVVVVFQPHRYSRTNLLGEELGEAFFNADLAIISDVYSAGEEPIPDVNGEVVWRSAVKAGYNALYIPKVNDIETYLLKYLQPNDLVITMGAGDIWGLGIKLLEKLEGLSVLRS</sequence>
<dbReference type="NCBIfam" id="TIGR01082">
    <property type="entry name" value="murC"/>
    <property type="match status" value="1"/>
</dbReference>
<evidence type="ECO:0000259" key="16">
    <source>
        <dbReference type="Pfam" id="PF02875"/>
    </source>
</evidence>
<keyword evidence="8 14" id="KW-0067">ATP-binding</keyword>
<keyword evidence="9 14" id="KW-0133">Cell shape</keyword>
<dbReference type="InterPro" id="IPR004101">
    <property type="entry name" value="Mur_ligase_C"/>
</dbReference>
<dbReference type="RefSeq" id="WP_243140224.1">
    <property type="nucleotide sequence ID" value="NZ_CP046457.1"/>
</dbReference>
<dbReference type="InterPro" id="IPR036615">
    <property type="entry name" value="Mur_ligase_C_dom_sf"/>
</dbReference>
<evidence type="ECO:0000256" key="6">
    <source>
        <dbReference type="ARBA" id="ARBA00022618"/>
    </source>
</evidence>
<dbReference type="GO" id="GO:0005737">
    <property type="term" value="C:cytoplasm"/>
    <property type="evidence" value="ECO:0007669"/>
    <property type="project" value="UniProtKB-SubCell"/>
</dbReference>
<dbReference type="Gene3D" id="3.90.190.20">
    <property type="entry name" value="Mur ligase, C-terminal domain"/>
    <property type="match status" value="1"/>
</dbReference>
<keyword evidence="4 14" id="KW-0963">Cytoplasm</keyword>
<proteinExistence type="inferred from homology"/>
<evidence type="ECO:0000313" key="19">
    <source>
        <dbReference type="Proteomes" id="UP000426444"/>
    </source>
</evidence>
<dbReference type="Pfam" id="PF02875">
    <property type="entry name" value="Mur_ligase_C"/>
    <property type="match status" value="1"/>
</dbReference>
<keyword evidence="5 14" id="KW-0436">Ligase</keyword>
<dbReference type="EC" id="6.3.2.8" evidence="3 14"/>
<dbReference type="PANTHER" id="PTHR43445:SF3">
    <property type="entry name" value="UDP-N-ACETYLMURAMATE--L-ALANINE LIGASE"/>
    <property type="match status" value="1"/>
</dbReference>
<comment type="subcellular location">
    <subcellularLocation>
        <location evidence="1 14">Cytoplasm</location>
    </subcellularLocation>
</comment>
<protein>
    <recommendedName>
        <fullName evidence="3 14">UDP-N-acetylmuramate--L-alanine ligase</fullName>
        <ecNumber evidence="3 14">6.3.2.8</ecNumber>
    </recommendedName>
    <alternativeName>
        <fullName evidence="14">UDP-N-acetylmuramoyl-L-alanine synthetase</fullName>
    </alternativeName>
</protein>
<dbReference type="Gene3D" id="3.40.1190.10">
    <property type="entry name" value="Mur-like, catalytic domain"/>
    <property type="match status" value="1"/>
</dbReference>
<evidence type="ECO:0000256" key="13">
    <source>
        <dbReference type="ARBA" id="ARBA00047833"/>
    </source>
</evidence>
<feature type="domain" description="Mur ligase N-terminal catalytic" evidence="15">
    <location>
        <begin position="9"/>
        <end position="107"/>
    </location>
</feature>
<gene>
    <name evidence="14" type="primary">murC</name>
    <name evidence="18" type="ORF">SYNTR_0544</name>
</gene>
<feature type="binding site" evidence="14">
    <location>
        <begin position="114"/>
        <end position="120"/>
    </location>
    <ligand>
        <name>ATP</name>
        <dbReference type="ChEBI" id="CHEBI:30616"/>
    </ligand>
</feature>
<evidence type="ECO:0000256" key="12">
    <source>
        <dbReference type="ARBA" id="ARBA00023316"/>
    </source>
</evidence>
<dbReference type="GO" id="GO:0008360">
    <property type="term" value="P:regulation of cell shape"/>
    <property type="evidence" value="ECO:0007669"/>
    <property type="project" value="UniProtKB-KW"/>
</dbReference>
<dbReference type="GO" id="GO:0071555">
    <property type="term" value="P:cell wall organization"/>
    <property type="evidence" value="ECO:0007669"/>
    <property type="project" value="UniProtKB-KW"/>
</dbReference>
<keyword evidence="10 14" id="KW-0573">Peptidoglycan synthesis</keyword>
<feature type="domain" description="Mur ligase central" evidence="17">
    <location>
        <begin position="112"/>
        <end position="291"/>
    </location>
</feature>
<dbReference type="InterPro" id="IPR000713">
    <property type="entry name" value="Mur_ligase_N"/>
</dbReference>
<dbReference type="SUPFAM" id="SSF51984">
    <property type="entry name" value="MurCD N-terminal domain"/>
    <property type="match status" value="1"/>
</dbReference>
<evidence type="ECO:0000256" key="4">
    <source>
        <dbReference type="ARBA" id="ARBA00022490"/>
    </source>
</evidence>
<dbReference type="InterPro" id="IPR050061">
    <property type="entry name" value="MurCDEF_pg_biosynth"/>
</dbReference>
<evidence type="ECO:0000256" key="5">
    <source>
        <dbReference type="ARBA" id="ARBA00022598"/>
    </source>
</evidence>
<comment type="pathway">
    <text evidence="2 14">Cell wall biogenesis; peptidoglycan biosynthesis.</text>
</comment>
<evidence type="ECO:0000256" key="11">
    <source>
        <dbReference type="ARBA" id="ARBA00023306"/>
    </source>
</evidence>
<dbReference type="Gene3D" id="3.40.50.720">
    <property type="entry name" value="NAD(P)-binding Rossmann-like Domain"/>
    <property type="match status" value="1"/>
</dbReference>
<accession>A0A6I6D9K8</accession>
<dbReference type="Pfam" id="PF08245">
    <property type="entry name" value="Mur_ligase_M"/>
    <property type="match status" value="1"/>
</dbReference>
<dbReference type="PANTHER" id="PTHR43445">
    <property type="entry name" value="UDP-N-ACETYLMURAMATE--L-ALANINE LIGASE-RELATED"/>
    <property type="match status" value="1"/>
</dbReference>
<dbReference type="GO" id="GO:0009252">
    <property type="term" value="P:peptidoglycan biosynthetic process"/>
    <property type="evidence" value="ECO:0007669"/>
    <property type="project" value="UniProtKB-UniRule"/>
</dbReference>